<comment type="caution">
    <text evidence="3">The sequence shown here is derived from an EMBL/GenBank/DDBJ whole genome shotgun (WGS) entry which is preliminary data.</text>
</comment>
<dbReference type="EMBL" id="JBHSON010000005">
    <property type="protein sequence ID" value="MFC5744918.1"/>
    <property type="molecule type" value="Genomic_DNA"/>
</dbReference>
<name>A0ABW0ZQW7_9ACTN</name>
<dbReference type="RefSeq" id="WP_378280498.1">
    <property type="nucleotide sequence ID" value="NZ_JBHSON010000005.1"/>
</dbReference>
<reference evidence="4" key="1">
    <citation type="journal article" date="2019" name="Int. J. Syst. Evol. Microbiol.">
        <title>The Global Catalogue of Microorganisms (GCM) 10K type strain sequencing project: providing services to taxonomists for standard genome sequencing and annotation.</title>
        <authorList>
            <consortium name="The Broad Institute Genomics Platform"/>
            <consortium name="The Broad Institute Genome Sequencing Center for Infectious Disease"/>
            <person name="Wu L."/>
            <person name="Ma J."/>
        </authorList>
    </citation>
    <scope>NUCLEOTIDE SEQUENCE [LARGE SCALE GENOMIC DNA]</scope>
    <source>
        <strain evidence="4">KCTC 42087</strain>
    </source>
</reference>
<sequence>MSDMARRRLLGAATAAGVAGLALGGSPAHAAGPAGRGRPATVPNPVWRTIGAPLARGARSGPLAHRTVAVKDLFAVAGERIGAGNPFWLEQAPVERRHAAAVQRLLSAGADVTGLAATDELAYSLAGINIHYGTPRNPAAPGRVPGGSSSGPASAVAQRLADIGLGTDTGGSVRVPASNCGLYGIRTTHGLVSRDGLLPLAQSFDTVGWFTRDAALFGAVARVFLPAAAPVRRLIVPADLLALAEPATAAAVRAAALALAGDKGLTVTEPDRTFGADLADWANAFRIVQSSEAWANHGAWIEANPGVLAAEIHARFAGGAAVTAQELRDARATIEKARARVRALVPEGTALALPAASAPAVPLGGSAAEVDAVRGATLRLTCAAGVSGLPCAVFPGPKADGLPVGLALIGAPNTDRSLTALAD</sequence>
<evidence type="ECO:0000313" key="3">
    <source>
        <dbReference type="EMBL" id="MFC5744918.1"/>
    </source>
</evidence>
<dbReference type="PANTHER" id="PTHR46310:SF7">
    <property type="entry name" value="AMIDASE 1"/>
    <property type="match status" value="1"/>
</dbReference>
<evidence type="ECO:0000256" key="1">
    <source>
        <dbReference type="SAM" id="SignalP"/>
    </source>
</evidence>
<dbReference type="GO" id="GO:0004040">
    <property type="term" value="F:amidase activity"/>
    <property type="evidence" value="ECO:0007669"/>
    <property type="project" value="UniProtKB-EC"/>
</dbReference>
<dbReference type="Proteomes" id="UP001596074">
    <property type="component" value="Unassembled WGS sequence"/>
</dbReference>
<dbReference type="EC" id="3.5.1.4" evidence="3"/>
<keyword evidence="4" id="KW-1185">Reference proteome</keyword>
<keyword evidence="3" id="KW-0378">Hydrolase</keyword>
<dbReference type="Gene3D" id="3.90.1300.10">
    <property type="entry name" value="Amidase signature (AS) domain"/>
    <property type="match status" value="1"/>
</dbReference>
<gene>
    <name evidence="3" type="ORF">ACFPZN_04740</name>
</gene>
<feature type="domain" description="Amidase" evidence="2">
    <location>
        <begin position="57"/>
        <end position="215"/>
    </location>
</feature>
<proteinExistence type="predicted"/>
<dbReference type="InterPro" id="IPR036928">
    <property type="entry name" value="AS_sf"/>
</dbReference>
<organism evidence="3 4">
    <name type="scientific">Actinomadura rugatobispora</name>
    <dbReference type="NCBI Taxonomy" id="1994"/>
    <lineage>
        <taxon>Bacteria</taxon>
        <taxon>Bacillati</taxon>
        <taxon>Actinomycetota</taxon>
        <taxon>Actinomycetes</taxon>
        <taxon>Streptosporangiales</taxon>
        <taxon>Thermomonosporaceae</taxon>
        <taxon>Actinomadura</taxon>
    </lineage>
</organism>
<feature type="signal peptide" evidence="1">
    <location>
        <begin position="1"/>
        <end position="30"/>
    </location>
</feature>
<protein>
    <submittedName>
        <fullName evidence="3">Amidase</fullName>
        <ecNumber evidence="3">3.5.1.4</ecNumber>
    </submittedName>
</protein>
<dbReference type="InterPro" id="IPR023631">
    <property type="entry name" value="Amidase_dom"/>
</dbReference>
<dbReference type="NCBIfam" id="NF006169">
    <property type="entry name" value="PRK08310.1"/>
    <property type="match status" value="1"/>
</dbReference>
<dbReference type="InterPro" id="IPR006311">
    <property type="entry name" value="TAT_signal"/>
</dbReference>
<evidence type="ECO:0000259" key="2">
    <source>
        <dbReference type="Pfam" id="PF01425"/>
    </source>
</evidence>
<accession>A0ABW0ZQW7</accession>
<keyword evidence="1" id="KW-0732">Signal</keyword>
<dbReference type="PANTHER" id="PTHR46310">
    <property type="entry name" value="AMIDASE 1"/>
    <property type="match status" value="1"/>
</dbReference>
<dbReference type="PROSITE" id="PS00571">
    <property type="entry name" value="AMIDASES"/>
    <property type="match status" value="1"/>
</dbReference>
<dbReference type="InterPro" id="IPR020556">
    <property type="entry name" value="Amidase_CS"/>
</dbReference>
<dbReference type="PROSITE" id="PS51318">
    <property type="entry name" value="TAT"/>
    <property type="match status" value="1"/>
</dbReference>
<dbReference type="Pfam" id="PF01425">
    <property type="entry name" value="Amidase"/>
    <property type="match status" value="1"/>
</dbReference>
<feature type="chain" id="PRO_5047146891" evidence="1">
    <location>
        <begin position="31"/>
        <end position="423"/>
    </location>
</feature>
<evidence type="ECO:0000313" key="4">
    <source>
        <dbReference type="Proteomes" id="UP001596074"/>
    </source>
</evidence>
<dbReference type="SUPFAM" id="SSF75304">
    <property type="entry name" value="Amidase signature (AS) enzymes"/>
    <property type="match status" value="1"/>
</dbReference>